<dbReference type="OrthoDB" id="3063557at2759"/>
<accession>A0A4S8KQQ5</accession>
<proteinExistence type="predicted"/>
<keyword evidence="2" id="KW-1185">Reference proteome</keyword>
<reference evidence="1 2" key="1">
    <citation type="journal article" date="2019" name="Nat. Ecol. Evol.">
        <title>Megaphylogeny resolves global patterns of mushroom evolution.</title>
        <authorList>
            <person name="Varga T."/>
            <person name="Krizsan K."/>
            <person name="Foldi C."/>
            <person name="Dima B."/>
            <person name="Sanchez-Garcia M."/>
            <person name="Sanchez-Ramirez S."/>
            <person name="Szollosi G.J."/>
            <person name="Szarkandi J.G."/>
            <person name="Papp V."/>
            <person name="Albert L."/>
            <person name="Andreopoulos W."/>
            <person name="Angelini C."/>
            <person name="Antonin V."/>
            <person name="Barry K.W."/>
            <person name="Bougher N.L."/>
            <person name="Buchanan P."/>
            <person name="Buyck B."/>
            <person name="Bense V."/>
            <person name="Catcheside P."/>
            <person name="Chovatia M."/>
            <person name="Cooper J."/>
            <person name="Damon W."/>
            <person name="Desjardin D."/>
            <person name="Finy P."/>
            <person name="Geml J."/>
            <person name="Haridas S."/>
            <person name="Hughes K."/>
            <person name="Justo A."/>
            <person name="Karasinski D."/>
            <person name="Kautmanova I."/>
            <person name="Kiss B."/>
            <person name="Kocsube S."/>
            <person name="Kotiranta H."/>
            <person name="LaButti K.M."/>
            <person name="Lechner B.E."/>
            <person name="Liimatainen K."/>
            <person name="Lipzen A."/>
            <person name="Lukacs Z."/>
            <person name="Mihaltcheva S."/>
            <person name="Morgado L.N."/>
            <person name="Niskanen T."/>
            <person name="Noordeloos M.E."/>
            <person name="Ohm R.A."/>
            <person name="Ortiz-Santana B."/>
            <person name="Ovrebo C."/>
            <person name="Racz N."/>
            <person name="Riley R."/>
            <person name="Savchenko A."/>
            <person name="Shiryaev A."/>
            <person name="Soop K."/>
            <person name="Spirin V."/>
            <person name="Szebenyi C."/>
            <person name="Tomsovsky M."/>
            <person name="Tulloss R.E."/>
            <person name="Uehling J."/>
            <person name="Grigoriev I.V."/>
            <person name="Vagvolgyi C."/>
            <person name="Papp T."/>
            <person name="Martin F.M."/>
            <person name="Miettinen O."/>
            <person name="Hibbett D.S."/>
            <person name="Nagy L.G."/>
        </authorList>
    </citation>
    <scope>NUCLEOTIDE SEQUENCE [LARGE SCALE GENOMIC DNA]</scope>
    <source>
        <strain evidence="1 2">CBS 962.96</strain>
    </source>
</reference>
<sequence>MDSTEEYPWRCNYDYGNNGKLLGTGWTRFHYESYIGKEFQLRVDCSPESTDRIWNAWFHQKQYYRNVVQGDAFDKFDLTTELTFHLKKSIDNRVVGHPVVMPRDVYLFIAPVTLNRCPESGSTEVRWLTNGRDHYFWSFDPSGSTPLSRRVCDILGLPKFRTSISSIVDKSIDYEFEAASYLQEIQGFDPLTQDYARARGLPLLEMFSPLEYSLPNDSIEEDQEALDAWYDAEETLSDKSDSESVYEDARSQLQTIPFPIPSAEQKLNWTTPQIPDDLDLGNFEGNFSFNEESDDDSASQAFGLNPSFGSALTTGCKPSSWLRAYLIQEDVESWTGERDRNEFCWRFTSSVSDTGDQEINTFRRICLKCLHMEEWYWDTWCGKGGRDNWQDPYIQLRKRRASI</sequence>
<organism evidence="1 2">
    <name type="scientific">Dendrothele bispora (strain CBS 962.96)</name>
    <dbReference type="NCBI Taxonomy" id="1314807"/>
    <lineage>
        <taxon>Eukaryota</taxon>
        <taxon>Fungi</taxon>
        <taxon>Dikarya</taxon>
        <taxon>Basidiomycota</taxon>
        <taxon>Agaricomycotina</taxon>
        <taxon>Agaricomycetes</taxon>
        <taxon>Agaricomycetidae</taxon>
        <taxon>Agaricales</taxon>
        <taxon>Agaricales incertae sedis</taxon>
        <taxon>Dendrothele</taxon>
    </lineage>
</organism>
<evidence type="ECO:0000313" key="2">
    <source>
        <dbReference type="Proteomes" id="UP000297245"/>
    </source>
</evidence>
<evidence type="ECO:0000313" key="1">
    <source>
        <dbReference type="EMBL" id="THU77921.1"/>
    </source>
</evidence>
<name>A0A4S8KQQ5_DENBC</name>
<gene>
    <name evidence="1" type="ORF">K435DRAFT_786468</name>
</gene>
<protein>
    <submittedName>
        <fullName evidence="1">Uncharacterized protein</fullName>
    </submittedName>
</protein>
<dbReference type="AlphaFoldDB" id="A0A4S8KQQ5"/>
<dbReference type="Proteomes" id="UP000297245">
    <property type="component" value="Unassembled WGS sequence"/>
</dbReference>
<dbReference type="EMBL" id="ML180305">
    <property type="protein sequence ID" value="THU77921.1"/>
    <property type="molecule type" value="Genomic_DNA"/>
</dbReference>